<feature type="compositionally biased region" description="Basic and acidic residues" evidence="6">
    <location>
        <begin position="515"/>
        <end position="527"/>
    </location>
</feature>
<keyword evidence="10" id="KW-1185">Reference proteome</keyword>
<evidence type="ECO:0000256" key="1">
    <source>
        <dbReference type="ARBA" id="ARBA00004141"/>
    </source>
</evidence>
<feature type="transmembrane region" description="Helical" evidence="7">
    <location>
        <begin position="442"/>
        <end position="461"/>
    </location>
</feature>
<evidence type="ECO:0000259" key="8">
    <source>
        <dbReference type="PROSITE" id="PS50850"/>
    </source>
</evidence>
<dbReference type="PROSITE" id="PS50850">
    <property type="entry name" value="MFS"/>
    <property type="match status" value="1"/>
</dbReference>
<protein>
    <recommendedName>
        <fullName evidence="8">Major facilitator superfamily (MFS) profile domain-containing protein</fullName>
    </recommendedName>
</protein>
<sequence length="533" mass="58982">MDRQVSNISSGEFKKKHHPKAYTVFICICMSFGSASMGMAASVISTTLGQPSFVKKMGLDGPHGQSIEGAMNSLFYTGGVAGAICHSYVADKFGRKASIAMGSLIVLISQALLCGSVNAAMFIVFRFFSGWGSFQNICGVPLWISEIVPPRNRGMLADIHAIFINIGYTTIGFVGVGFYYYQSKNSWRGPLGITIFPPFVLLCIINWLPESPRHLISKHRHEEAWAIIHRLHSDPSDSTDEFAKREYYQICKQIHFDRTLKTGYWEILKRPSYRKRALISMALAFCIMSDGLITIQNYGVSLYTGLGYTGVDSLLFQAGYTACSLLTSIIAMTYVDRIKRNWLMACGFAGCTVALTIYTALVKNFLGTTNTAGQSAAVAMLFIFVSSFELGLDGPEFFYQAEIWPSHLRAQGMTIFMIVYNAVNICWLQAAPTAFANIGWHYYILFIIFAFMGVVAVLLWFPDTLHKPLEEIAAMFGDDDLVVIYQKDLDNAQIPLKTIEEIIPGMAAAKNVGTESEKDGLHGKVTEAESISV</sequence>
<dbReference type="OrthoDB" id="6612291at2759"/>
<comment type="similarity">
    <text evidence="2">Belongs to the major facilitator superfamily. Sugar transporter (TC 2.A.1.1) family.</text>
</comment>
<dbReference type="InterPro" id="IPR020846">
    <property type="entry name" value="MFS_dom"/>
</dbReference>
<dbReference type="GO" id="GO:0005351">
    <property type="term" value="F:carbohydrate:proton symporter activity"/>
    <property type="evidence" value="ECO:0007669"/>
    <property type="project" value="TreeGrafter"/>
</dbReference>
<feature type="transmembrane region" description="Helical" evidence="7">
    <location>
        <begin position="101"/>
        <end position="125"/>
    </location>
</feature>
<accession>A0A2T3B7T4</accession>
<feature type="transmembrane region" description="Helical" evidence="7">
    <location>
        <begin position="315"/>
        <end position="335"/>
    </location>
</feature>
<dbReference type="Gene3D" id="1.20.1250.20">
    <property type="entry name" value="MFS general substrate transporter like domains"/>
    <property type="match status" value="1"/>
</dbReference>
<reference evidence="9 10" key="1">
    <citation type="journal article" date="2018" name="New Phytol.">
        <title>Comparative genomics and transcriptomics depict ericoid mycorrhizal fungi as versatile saprotrophs and plant mutualists.</title>
        <authorList>
            <person name="Martino E."/>
            <person name="Morin E."/>
            <person name="Grelet G.A."/>
            <person name="Kuo A."/>
            <person name="Kohler A."/>
            <person name="Daghino S."/>
            <person name="Barry K.W."/>
            <person name="Cichocki N."/>
            <person name="Clum A."/>
            <person name="Dockter R.B."/>
            <person name="Hainaut M."/>
            <person name="Kuo R.C."/>
            <person name="LaButti K."/>
            <person name="Lindahl B.D."/>
            <person name="Lindquist E.A."/>
            <person name="Lipzen A."/>
            <person name="Khouja H.R."/>
            <person name="Magnuson J."/>
            <person name="Murat C."/>
            <person name="Ohm R.A."/>
            <person name="Singer S.W."/>
            <person name="Spatafora J.W."/>
            <person name="Wang M."/>
            <person name="Veneault-Fourrey C."/>
            <person name="Henrissat B."/>
            <person name="Grigoriev I.V."/>
            <person name="Martin F.M."/>
            <person name="Perotto S."/>
        </authorList>
    </citation>
    <scope>NUCLEOTIDE SEQUENCE [LARGE SCALE GENOMIC DNA]</scope>
    <source>
        <strain evidence="9 10">ATCC 22711</strain>
    </source>
</reference>
<evidence type="ECO:0000256" key="2">
    <source>
        <dbReference type="ARBA" id="ARBA00010992"/>
    </source>
</evidence>
<dbReference type="InterPro" id="IPR036259">
    <property type="entry name" value="MFS_trans_sf"/>
</dbReference>
<evidence type="ECO:0000313" key="9">
    <source>
        <dbReference type="EMBL" id="PSS22944.1"/>
    </source>
</evidence>
<feature type="region of interest" description="Disordered" evidence="6">
    <location>
        <begin position="514"/>
        <end position="533"/>
    </location>
</feature>
<dbReference type="RefSeq" id="XP_024722990.1">
    <property type="nucleotide sequence ID" value="XM_024862404.1"/>
</dbReference>
<dbReference type="InParanoid" id="A0A2T3B7T4"/>
<feature type="transmembrane region" description="Helical" evidence="7">
    <location>
        <begin position="413"/>
        <end position="430"/>
    </location>
</feature>
<dbReference type="PANTHER" id="PTHR48022">
    <property type="entry name" value="PLASTIDIC GLUCOSE TRANSPORTER 4"/>
    <property type="match status" value="1"/>
</dbReference>
<feature type="transmembrane region" description="Helical" evidence="7">
    <location>
        <begin position="161"/>
        <end position="181"/>
    </location>
</feature>
<feature type="transmembrane region" description="Helical" evidence="7">
    <location>
        <begin position="373"/>
        <end position="392"/>
    </location>
</feature>
<feature type="domain" description="Major facilitator superfamily (MFS) profile" evidence="8">
    <location>
        <begin position="26"/>
        <end position="465"/>
    </location>
</feature>
<evidence type="ECO:0000256" key="6">
    <source>
        <dbReference type="SAM" id="MobiDB-lite"/>
    </source>
</evidence>
<dbReference type="Proteomes" id="UP000241818">
    <property type="component" value="Unassembled WGS sequence"/>
</dbReference>
<evidence type="ECO:0000256" key="7">
    <source>
        <dbReference type="SAM" id="Phobius"/>
    </source>
</evidence>
<dbReference type="PANTHER" id="PTHR48022:SF11">
    <property type="entry name" value="MONOSACCHARIDE TRANSPORTER (HXT8), PUTATIVE (AFU_ORTHOLOGUE AFUA_2G08120)-RELATED"/>
    <property type="match status" value="1"/>
</dbReference>
<feature type="transmembrane region" description="Helical" evidence="7">
    <location>
        <begin position="69"/>
        <end position="89"/>
    </location>
</feature>
<keyword evidence="5 7" id="KW-0472">Membrane</keyword>
<feature type="transmembrane region" description="Helical" evidence="7">
    <location>
        <begin position="277"/>
        <end position="295"/>
    </location>
</feature>
<comment type="subcellular location">
    <subcellularLocation>
        <location evidence="1">Membrane</location>
        <topology evidence="1">Multi-pass membrane protein</topology>
    </subcellularLocation>
</comment>
<keyword evidence="3 7" id="KW-0812">Transmembrane</keyword>
<evidence type="ECO:0000256" key="5">
    <source>
        <dbReference type="ARBA" id="ARBA00023136"/>
    </source>
</evidence>
<dbReference type="STRING" id="857342.A0A2T3B7T4"/>
<keyword evidence="4 7" id="KW-1133">Transmembrane helix</keyword>
<dbReference type="Pfam" id="PF00083">
    <property type="entry name" value="Sugar_tr"/>
    <property type="match status" value="1"/>
</dbReference>
<feature type="transmembrane region" description="Helical" evidence="7">
    <location>
        <begin position="21"/>
        <end position="49"/>
    </location>
</feature>
<organism evidence="9 10">
    <name type="scientific">Amorphotheca resinae ATCC 22711</name>
    <dbReference type="NCBI Taxonomy" id="857342"/>
    <lineage>
        <taxon>Eukaryota</taxon>
        <taxon>Fungi</taxon>
        <taxon>Dikarya</taxon>
        <taxon>Ascomycota</taxon>
        <taxon>Pezizomycotina</taxon>
        <taxon>Leotiomycetes</taxon>
        <taxon>Helotiales</taxon>
        <taxon>Amorphothecaceae</taxon>
        <taxon>Amorphotheca</taxon>
    </lineage>
</organism>
<proteinExistence type="inferred from homology"/>
<dbReference type="InterPro" id="IPR005828">
    <property type="entry name" value="MFS_sugar_transport-like"/>
</dbReference>
<dbReference type="GO" id="GO:0016020">
    <property type="term" value="C:membrane"/>
    <property type="evidence" value="ECO:0007669"/>
    <property type="project" value="UniProtKB-SubCell"/>
</dbReference>
<dbReference type="EMBL" id="KZ679008">
    <property type="protein sequence ID" value="PSS22944.1"/>
    <property type="molecule type" value="Genomic_DNA"/>
</dbReference>
<name>A0A2T3B7T4_AMORE</name>
<dbReference type="AlphaFoldDB" id="A0A2T3B7T4"/>
<evidence type="ECO:0000256" key="4">
    <source>
        <dbReference type="ARBA" id="ARBA00022989"/>
    </source>
</evidence>
<dbReference type="InterPro" id="IPR050360">
    <property type="entry name" value="MFS_Sugar_Transporters"/>
</dbReference>
<evidence type="ECO:0000313" key="10">
    <source>
        <dbReference type="Proteomes" id="UP000241818"/>
    </source>
</evidence>
<dbReference type="SUPFAM" id="SSF103473">
    <property type="entry name" value="MFS general substrate transporter"/>
    <property type="match status" value="1"/>
</dbReference>
<evidence type="ECO:0000256" key="3">
    <source>
        <dbReference type="ARBA" id="ARBA00022692"/>
    </source>
</evidence>
<gene>
    <name evidence="9" type="ORF">M430DRAFT_135351</name>
</gene>
<feature type="transmembrane region" description="Helical" evidence="7">
    <location>
        <begin position="342"/>
        <end position="361"/>
    </location>
</feature>
<dbReference type="GeneID" id="36570485"/>